<feature type="transmembrane region" description="Helical" evidence="1">
    <location>
        <begin position="43"/>
        <end position="65"/>
    </location>
</feature>
<name>A0A2W4Z737_9CYAN</name>
<organism evidence="2 3">
    <name type="scientific">Phormidesmis priestleyi</name>
    <dbReference type="NCBI Taxonomy" id="268141"/>
    <lineage>
        <taxon>Bacteria</taxon>
        <taxon>Bacillati</taxon>
        <taxon>Cyanobacteriota</taxon>
        <taxon>Cyanophyceae</taxon>
        <taxon>Leptolyngbyales</taxon>
        <taxon>Leptolyngbyaceae</taxon>
        <taxon>Phormidesmis</taxon>
    </lineage>
</organism>
<feature type="transmembrane region" description="Helical" evidence="1">
    <location>
        <begin position="12"/>
        <end position="31"/>
    </location>
</feature>
<sequence length="74" mass="8365">MPPFPAGAQEFLWMLKTGIWSVGTVSWVFGISDRTLAAFMDGYLSAIDIVQLSTAAFFFVSWLFLKPMRLRSKN</sequence>
<dbReference type="Proteomes" id="UP000249794">
    <property type="component" value="Unassembled WGS sequence"/>
</dbReference>
<keyword evidence="1" id="KW-0812">Transmembrane</keyword>
<accession>A0A2W4Z737</accession>
<dbReference type="AlphaFoldDB" id="A0A2W4Z737"/>
<evidence type="ECO:0000313" key="2">
    <source>
        <dbReference type="EMBL" id="PZO54115.1"/>
    </source>
</evidence>
<evidence type="ECO:0000256" key="1">
    <source>
        <dbReference type="SAM" id="Phobius"/>
    </source>
</evidence>
<evidence type="ECO:0000313" key="3">
    <source>
        <dbReference type="Proteomes" id="UP000249794"/>
    </source>
</evidence>
<keyword evidence="1" id="KW-0472">Membrane</keyword>
<comment type="caution">
    <text evidence="2">The sequence shown here is derived from an EMBL/GenBank/DDBJ whole genome shotgun (WGS) entry which is preliminary data.</text>
</comment>
<reference evidence="2 3" key="2">
    <citation type="submission" date="2018-06" db="EMBL/GenBank/DDBJ databases">
        <title>Metagenomic assembly of (sub)arctic Cyanobacteria and their associated microbiome from non-axenic cultures.</title>
        <authorList>
            <person name="Baurain D."/>
        </authorList>
    </citation>
    <scope>NUCLEOTIDE SEQUENCE [LARGE SCALE GENOMIC DNA]</scope>
    <source>
        <strain evidence="2">ULC027bin1</strain>
    </source>
</reference>
<proteinExistence type="predicted"/>
<reference evidence="3" key="1">
    <citation type="submission" date="2018-04" db="EMBL/GenBank/DDBJ databases">
        <authorList>
            <person name="Cornet L."/>
        </authorList>
    </citation>
    <scope>NUCLEOTIDE SEQUENCE [LARGE SCALE GENOMIC DNA]</scope>
</reference>
<protein>
    <submittedName>
        <fullName evidence="2">Uncharacterized protein</fullName>
    </submittedName>
</protein>
<keyword evidence="1" id="KW-1133">Transmembrane helix</keyword>
<dbReference type="EMBL" id="QBMP01000119">
    <property type="protein sequence ID" value="PZO54115.1"/>
    <property type="molecule type" value="Genomic_DNA"/>
</dbReference>
<gene>
    <name evidence="2" type="ORF">DCF15_12075</name>
</gene>